<dbReference type="PANTHER" id="PTHR12820">
    <property type="entry name" value="VACUOLAR SORTING PROTEIN 53"/>
    <property type="match status" value="1"/>
</dbReference>
<dbReference type="PANTHER" id="PTHR12820:SF0">
    <property type="entry name" value="VACUOLAR PROTEIN SORTING-ASSOCIATED PROTEIN 53 HOMOLOG"/>
    <property type="match status" value="1"/>
</dbReference>
<evidence type="ECO:0000256" key="1">
    <source>
        <dbReference type="SAM" id="MobiDB-lite"/>
    </source>
</evidence>
<organism evidence="5">
    <name type="scientific">Schistosoma curassoni</name>
    <dbReference type="NCBI Taxonomy" id="6186"/>
    <lineage>
        <taxon>Eukaryota</taxon>
        <taxon>Metazoa</taxon>
        <taxon>Spiralia</taxon>
        <taxon>Lophotrochozoa</taxon>
        <taxon>Platyhelminthes</taxon>
        <taxon>Trematoda</taxon>
        <taxon>Digenea</taxon>
        <taxon>Strigeidida</taxon>
        <taxon>Schistosomatoidea</taxon>
        <taxon>Schistosomatidae</taxon>
        <taxon>Schistosoma</taxon>
    </lineage>
</organism>
<dbReference type="STRING" id="6186.A0A183L0G6"/>
<evidence type="ECO:0000313" key="5">
    <source>
        <dbReference type="WBParaSite" id="SCUD_0002081701-mRNA-1"/>
    </source>
</evidence>
<accession>A0A183L0G6</accession>
<dbReference type="Pfam" id="PF04100">
    <property type="entry name" value="Vps53_N"/>
    <property type="match status" value="1"/>
</dbReference>
<gene>
    <name evidence="3" type="ORF">SCUD_LOCUS20813</name>
</gene>
<dbReference type="GO" id="GO:0000938">
    <property type="term" value="C:GARP complex"/>
    <property type="evidence" value="ECO:0007669"/>
    <property type="project" value="InterPro"/>
</dbReference>
<feature type="region of interest" description="Disordered" evidence="1">
    <location>
        <begin position="183"/>
        <end position="237"/>
    </location>
</feature>
<dbReference type="AlphaFoldDB" id="A0A183L0G6"/>
<evidence type="ECO:0000313" key="4">
    <source>
        <dbReference type="Proteomes" id="UP000279833"/>
    </source>
</evidence>
<sequence length="237" mass="26994">MNENHPPEKTKFQRFVPSFLAEISNLLAQVQRLLQPMLSAYGSVSSVAGLSRELDSIHSVLADRLTKELKLLLAELFDPTQTTAWLDKIDQRYNWLRINLVPLERLFISVFPPSWLVTERFVLEFCHITRGGLETVMKRRQSELTHNLIVFALQRTLSFEASLNKAYTSEALEELQSMIVSGKSMERSSNPFDDNEDEEDGLDDAQSKNPAEAKDDSSTNDSKQNWKKQIFDGIISG</sequence>
<name>A0A183L0G6_9TREM</name>
<reference evidence="3 4" key="2">
    <citation type="submission" date="2018-11" db="EMBL/GenBank/DDBJ databases">
        <authorList>
            <consortium name="Pathogen Informatics"/>
        </authorList>
    </citation>
    <scope>NUCLEOTIDE SEQUENCE [LARGE SCALE GENOMIC DNA]</scope>
    <source>
        <strain evidence="3">Dakar</strain>
        <strain evidence="4">Dakar, Senegal</strain>
    </source>
</reference>
<dbReference type="InterPro" id="IPR039766">
    <property type="entry name" value="Vps53"/>
</dbReference>
<reference evidence="5" key="1">
    <citation type="submission" date="2016-06" db="UniProtKB">
        <authorList>
            <consortium name="WormBaseParasite"/>
        </authorList>
    </citation>
    <scope>IDENTIFICATION</scope>
</reference>
<evidence type="ECO:0000313" key="3">
    <source>
        <dbReference type="EMBL" id="VDP73445.1"/>
    </source>
</evidence>
<feature type="compositionally biased region" description="Acidic residues" evidence="1">
    <location>
        <begin position="193"/>
        <end position="203"/>
    </location>
</feature>
<keyword evidence="4" id="KW-1185">Reference proteome</keyword>
<dbReference type="GO" id="GO:0042147">
    <property type="term" value="P:retrograde transport, endosome to Golgi"/>
    <property type="evidence" value="ECO:0007669"/>
    <property type="project" value="InterPro"/>
</dbReference>
<protein>
    <submittedName>
        <fullName evidence="5">Vps53_N domain-containing protein</fullName>
    </submittedName>
</protein>
<dbReference type="WBParaSite" id="SCUD_0002081701-mRNA-1">
    <property type="protein sequence ID" value="SCUD_0002081701-mRNA-1"/>
    <property type="gene ID" value="SCUD_0002081701"/>
</dbReference>
<dbReference type="EMBL" id="UZAK01045100">
    <property type="protein sequence ID" value="VDP73445.1"/>
    <property type="molecule type" value="Genomic_DNA"/>
</dbReference>
<evidence type="ECO:0000259" key="2">
    <source>
        <dbReference type="Pfam" id="PF04100"/>
    </source>
</evidence>
<dbReference type="InterPro" id="IPR007234">
    <property type="entry name" value="Vps53_N"/>
</dbReference>
<dbReference type="GO" id="GO:0005829">
    <property type="term" value="C:cytosol"/>
    <property type="evidence" value="ECO:0007669"/>
    <property type="project" value="GOC"/>
</dbReference>
<dbReference type="Proteomes" id="UP000279833">
    <property type="component" value="Unassembled WGS sequence"/>
</dbReference>
<proteinExistence type="predicted"/>
<feature type="domain" description="Vps53 N-terminal" evidence="2">
    <location>
        <begin position="74"/>
        <end position="175"/>
    </location>
</feature>